<keyword evidence="1" id="KW-1133">Transmembrane helix</keyword>
<dbReference type="Proteomes" id="UP001597340">
    <property type="component" value="Unassembled WGS sequence"/>
</dbReference>
<evidence type="ECO:0000313" key="3">
    <source>
        <dbReference type="Proteomes" id="UP001597340"/>
    </source>
</evidence>
<gene>
    <name evidence="2" type="ORF">ACFQ5D_09530</name>
</gene>
<reference evidence="3" key="1">
    <citation type="journal article" date="2019" name="Int. J. Syst. Evol. Microbiol.">
        <title>The Global Catalogue of Microorganisms (GCM) 10K type strain sequencing project: providing services to taxonomists for standard genome sequencing and annotation.</title>
        <authorList>
            <consortium name="The Broad Institute Genomics Platform"/>
            <consortium name="The Broad Institute Genome Sequencing Center for Infectious Disease"/>
            <person name="Wu L."/>
            <person name="Ma J."/>
        </authorList>
    </citation>
    <scope>NUCLEOTIDE SEQUENCE [LARGE SCALE GENOMIC DNA]</scope>
    <source>
        <strain evidence="3">CCM 9147</strain>
    </source>
</reference>
<keyword evidence="1" id="KW-0812">Transmembrane</keyword>
<evidence type="ECO:0000256" key="1">
    <source>
        <dbReference type="SAM" id="Phobius"/>
    </source>
</evidence>
<organism evidence="2 3">
    <name type="scientific">Paenibacillus farraposensis</name>
    <dbReference type="NCBI Taxonomy" id="2807095"/>
    <lineage>
        <taxon>Bacteria</taxon>
        <taxon>Bacillati</taxon>
        <taxon>Bacillota</taxon>
        <taxon>Bacilli</taxon>
        <taxon>Bacillales</taxon>
        <taxon>Paenibacillaceae</taxon>
        <taxon>Paenibacillus</taxon>
    </lineage>
</organism>
<proteinExistence type="predicted"/>
<keyword evidence="3" id="KW-1185">Reference proteome</keyword>
<accession>A0ABW4DCT9</accession>
<comment type="caution">
    <text evidence="2">The sequence shown here is derived from an EMBL/GenBank/DDBJ whole genome shotgun (WGS) entry which is preliminary data.</text>
</comment>
<dbReference type="RefSeq" id="WP_229524778.1">
    <property type="nucleotide sequence ID" value="NZ_JAFFQR010000064.1"/>
</dbReference>
<keyword evidence="1" id="KW-0472">Membrane</keyword>
<dbReference type="EMBL" id="JBHTNZ010000009">
    <property type="protein sequence ID" value="MFD1461656.1"/>
    <property type="molecule type" value="Genomic_DNA"/>
</dbReference>
<feature type="transmembrane region" description="Helical" evidence="1">
    <location>
        <begin position="12"/>
        <end position="29"/>
    </location>
</feature>
<name>A0ABW4DCT9_9BACL</name>
<evidence type="ECO:0000313" key="2">
    <source>
        <dbReference type="EMBL" id="MFD1461656.1"/>
    </source>
</evidence>
<sequence length="191" mass="21087">MEGYKVAKWRKVMGLVMVFSIIGGTVISAESAKDQVQLIINGEVSKDGAVVIDGKTYVPIRDFNGLVNFDPSGGKVVFDQPNVHMFLFKGDTVFGNVNKGNKVKFNVFSQIDTLKTDISGVKVAITDPAGNTKDIQSQDIKGAQKDNFWFRTSDFTYDFKTAGNYRVGFYIKESKDGNYTLVSEKVITALN</sequence>
<protein>
    <submittedName>
        <fullName evidence="2">Copper amine oxidase</fullName>
    </submittedName>
</protein>